<feature type="transmembrane region" description="Helical" evidence="6">
    <location>
        <begin position="347"/>
        <end position="366"/>
    </location>
</feature>
<feature type="domain" description="Major facilitator superfamily (MFS) profile" evidence="7">
    <location>
        <begin position="18"/>
        <end position="399"/>
    </location>
</feature>
<evidence type="ECO:0000313" key="9">
    <source>
        <dbReference type="Proteomes" id="UP000625283"/>
    </source>
</evidence>
<accession>A0ABS1R5I7</accession>
<dbReference type="Proteomes" id="UP000625283">
    <property type="component" value="Unassembled WGS sequence"/>
</dbReference>
<dbReference type="RefSeq" id="WP_202103637.1">
    <property type="nucleotide sequence ID" value="NZ_JAERTY010000008.1"/>
</dbReference>
<feature type="transmembrane region" description="Helical" evidence="6">
    <location>
        <begin position="106"/>
        <end position="124"/>
    </location>
</feature>
<gene>
    <name evidence="8" type="ORF">JKG61_14285</name>
</gene>
<comment type="caution">
    <text evidence="8">The sequence shown here is derived from an EMBL/GenBank/DDBJ whole genome shotgun (WGS) entry which is preliminary data.</text>
</comment>
<dbReference type="Pfam" id="PF07690">
    <property type="entry name" value="MFS_1"/>
    <property type="match status" value="1"/>
</dbReference>
<keyword evidence="3 6" id="KW-0812">Transmembrane</keyword>
<keyword evidence="2" id="KW-0813">Transport</keyword>
<dbReference type="PROSITE" id="PS50850">
    <property type="entry name" value="MFS"/>
    <property type="match status" value="1"/>
</dbReference>
<feature type="transmembrane region" description="Helical" evidence="6">
    <location>
        <begin position="49"/>
        <end position="67"/>
    </location>
</feature>
<dbReference type="SUPFAM" id="SSF103473">
    <property type="entry name" value="MFS general substrate transporter"/>
    <property type="match status" value="1"/>
</dbReference>
<keyword evidence="4 6" id="KW-1133">Transmembrane helix</keyword>
<feature type="transmembrane region" description="Helical" evidence="6">
    <location>
        <begin position="286"/>
        <end position="307"/>
    </location>
</feature>
<evidence type="ECO:0000256" key="4">
    <source>
        <dbReference type="ARBA" id="ARBA00022989"/>
    </source>
</evidence>
<name>A0ABS1R5I7_9SPHI</name>
<evidence type="ECO:0000256" key="3">
    <source>
        <dbReference type="ARBA" id="ARBA00022692"/>
    </source>
</evidence>
<dbReference type="PANTHER" id="PTHR23502">
    <property type="entry name" value="MAJOR FACILITATOR SUPERFAMILY"/>
    <property type="match status" value="1"/>
</dbReference>
<feature type="transmembrane region" description="Helical" evidence="6">
    <location>
        <begin position="170"/>
        <end position="190"/>
    </location>
</feature>
<feature type="transmembrane region" description="Helical" evidence="6">
    <location>
        <begin position="79"/>
        <end position="100"/>
    </location>
</feature>
<feature type="transmembrane region" description="Helical" evidence="6">
    <location>
        <begin position="313"/>
        <end position="335"/>
    </location>
</feature>
<evidence type="ECO:0000256" key="2">
    <source>
        <dbReference type="ARBA" id="ARBA00022448"/>
    </source>
</evidence>
<evidence type="ECO:0000256" key="5">
    <source>
        <dbReference type="ARBA" id="ARBA00023136"/>
    </source>
</evidence>
<feature type="transmembrane region" description="Helical" evidence="6">
    <location>
        <begin position="251"/>
        <end position="274"/>
    </location>
</feature>
<dbReference type="InterPro" id="IPR011701">
    <property type="entry name" value="MFS"/>
</dbReference>
<evidence type="ECO:0000256" key="6">
    <source>
        <dbReference type="SAM" id="Phobius"/>
    </source>
</evidence>
<evidence type="ECO:0000259" key="7">
    <source>
        <dbReference type="PROSITE" id="PS50850"/>
    </source>
</evidence>
<feature type="transmembrane region" description="Helical" evidence="6">
    <location>
        <begin position="20"/>
        <end position="37"/>
    </location>
</feature>
<reference evidence="8 9" key="1">
    <citation type="submission" date="2021-01" db="EMBL/GenBank/DDBJ databases">
        <title>C459-1 draft genome sequence.</title>
        <authorList>
            <person name="Zhang X.-F."/>
        </authorList>
    </citation>
    <scope>NUCLEOTIDE SEQUENCE [LARGE SCALE GENOMIC DNA]</scope>
    <source>
        <strain evidence="9">C459-1</strain>
    </source>
</reference>
<comment type="subcellular location">
    <subcellularLocation>
        <location evidence="1">Membrane</location>
        <topology evidence="1">Multi-pass membrane protein</topology>
    </subcellularLocation>
</comment>
<dbReference type="EMBL" id="JAERTY010000008">
    <property type="protein sequence ID" value="MBL1409923.1"/>
    <property type="molecule type" value="Genomic_DNA"/>
</dbReference>
<feature type="transmembrane region" description="Helical" evidence="6">
    <location>
        <begin position="220"/>
        <end position="245"/>
    </location>
</feature>
<evidence type="ECO:0000313" key="8">
    <source>
        <dbReference type="EMBL" id="MBL1409923.1"/>
    </source>
</evidence>
<dbReference type="PANTHER" id="PTHR23502:SF132">
    <property type="entry name" value="POLYAMINE TRANSPORTER 2-RELATED"/>
    <property type="match status" value="1"/>
</dbReference>
<sequence length="400" mass="44510">MKNSFTLRRVDQSNERWNTFIAFSLLPISGLAMDIYIPSLPDMALQLNVSPSAIQLTLPIFIISYGITQFMIGGLIDRYGRYLPCLFSLFLFSMASLGIAYSDHIYFIYAMRIIQGIASGVIAVSKRAYFVDLFSGTRLKKYTSMFSVVWALAPIVAPFLGGFFQTRWGWESNFIFLGGYGFLIFVIELISGGETMKEAQAFRLSDTFHSYKKMIGTPDFTASLLIIGLLYAILIVYGMASPFLIERQLGYSATFTGYCALLSGVCVFSGGLLSRIFIQKPLYKKVLRVNGMAIAFLVVLIPLSWYYANIFTLLLYVICLHVCSGFIFNNFMSYGLTRFPKYAGKSAGLLGGGFSIITAIVSSVFVNTLKIESQPMLGTAYAVLLIGTLFLILGVKWKQN</sequence>
<keyword evidence="9" id="KW-1185">Reference proteome</keyword>
<keyword evidence="5 6" id="KW-0472">Membrane</keyword>
<feature type="transmembrane region" description="Helical" evidence="6">
    <location>
        <begin position="378"/>
        <end position="395"/>
    </location>
</feature>
<evidence type="ECO:0000256" key="1">
    <source>
        <dbReference type="ARBA" id="ARBA00004141"/>
    </source>
</evidence>
<feature type="transmembrane region" description="Helical" evidence="6">
    <location>
        <begin position="145"/>
        <end position="164"/>
    </location>
</feature>
<proteinExistence type="predicted"/>
<organism evidence="8 9">
    <name type="scientific">Sphingobacterium faecale</name>
    <dbReference type="NCBI Taxonomy" id="2803775"/>
    <lineage>
        <taxon>Bacteria</taxon>
        <taxon>Pseudomonadati</taxon>
        <taxon>Bacteroidota</taxon>
        <taxon>Sphingobacteriia</taxon>
        <taxon>Sphingobacteriales</taxon>
        <taxon>Sphingobacteriaceae</taxon>
        <taxon>Sphingobacterium</taxon>
    </lineage>
</organism>
<protein>
    <submittedName>
        <fullName evidence="8">MFS transporter</fullName>
    </submittedName>
</protein>
<dbReference type="InterPro" id="IPR020846">
    <property type="entry name" value="MFS_dom"/>
</dbReference>
<dbReference type="InterPro" id="IPR036259">
    <property type="entry name" value="MFS_trans_sf"/>
</dbReference>
<dbReference type="Gene3D" id="1.20.1720.10">
    <property type="entry name" value="Multidrug resistance protein D"/>
    <property type="match status" value="1"/>
</dbReference>